<dbReference type="EMBL" id="JAGSOG010000049">
    <property type="protein sequence ID" value="MBR7834143.1"/>
    <property type="molecule type" value="Genomic_DNA"/>
</dbReference>
<sequence length="103" mass="10949">MRAAIGDTLHIHTNHLGTTEHLGEILEVRGLDGAPPYLVQFRDGTTRLLYPGPDAVVEHPTAAAHPAPVHAPLSPAVPSHSPAVSSPQQVAVSARRIHTRPGW</sequence>
<evidence type="ECO:0000256" key="1">
    <source>
        <dbReference type="SAM" id="MobiDB-lite"/>
    </source>
</evidence>
<accession>A0A941ENF1</accession>
<feature type="compositionally biased region" description="Low complexity" evidence="1">
    <location>
        <begin position="66"/>
        <end position="87"/>
    </location>
</feature>
<gene>
    <name evidence="3" type="ORF">KDL01_12785</name>
</gene>
<feature type="domain" description="DUF1918" evidence="2">
    <location>
        <begin position="1"/>
        <end position="57"/>
    </location>
</feature>
<dbReference type="InterPro" id="IPR015035">
    <property type="entry name" value="DUF1918"/>
</dbReference>
<dbReference type="Pfam" id="PF08940">
    <property type="entry name" value="DUF1918"/>
    <property type="match status" value="1"/>
</dbReference>
<dbReference type="Gene3D" id="2.30.30.440">
    <property type="entry name" value="Domain of unknown function DUF1918"/>
    <property type="match status" value="1"/>
</dbReference>
<organism evidence="3 4">
    <name type="scientific">Actinospica durhamensis</name>
    <dbReference type="NCBI Taxonomy" id="1508375"/>
    <lineage>
        <taxon>Bacteria</taxon>
        <taxon>Bacillati</taxon>
        <taxon>Actinomycetota</taxon>
        <taxon>Actinomycetes</taxon>
        <taxon>Catenulisporales</taxon>
        <taxon>Actinospicaceae</taxon>
        <taxon>Actinospica</taxon>
    </lineage>
</organism>
<comment type="caution">
    <text evidence="3">The sequence shown here is derived from an EMBL/GenBank/DDBJ whole genome shotgun (WGS) entry which is preliminary data.</text>
</comment>
<dbReference type="AlphaFoldDB" id="A0A941ENF1"/>
<name>A0A941ENF1_9ACTN</name>
<feature type="region of interest" description="Disordered" evidence="1">
    <location>
        <begin position="66"/>
        <end position="103"/>
    </location>
</feature>
<keyword evidence="4" id="KW-1185">Reference proteome</keyword>
<dbReference type="RefSeq" id="WP_212528663.1">
    <property type="nucleotide sequence ID" value="NZ_JAGSOG010000049.1"/>
</dbReference>
<evidence type="ECO:0000313" key="3">
    <source>
        <dbReference type="EMBL" id="MBR7834143.1"/>
    </source>
</evidence>
<evidence type="ECO:0000259" key="2">
    <source>
        <dbReference type="Pfam" id="PF08940"/>
    </source>
</evidence>
<protein>
    <submittedName>
        <fullName evidence="3">DUF1918 domain-containing protein</fullName>
    </submittedName>
</protein>
<dbReference type="Proteomes" id="UP000675781">
    <property type="component" value="Unassembled WGS sequence"/>
</dbReference>
<proteinExistence type="predicted"/>
<reference evidence="3" key="1">
    <citation type="submission" date="2021-04" db="EMBL/GenBank/DDBJ databases">
        <title>Genome based classification of Actinospica acidithermotolerans sp. nov., an actinobacterium isolated from an Indonesian hot spring.</title>
        <authorList>
            <person name="Kusuma A.B."/>
            <person name="Putra K.E."/>
            <person name="Nafisah S."/>
            <person name="Loh J."/>
            <person name="Nouioui I."/>
            <person name="Goodfellow M."/>
        </authorList>
    </citation>
    <scope>NUCLEOTIDE SEQUENCE</scope>
    <source>
        <strain evidence="3">CSCA 57</strain>
    </source>
</reference>
<evidence type="ECO:0000313" key="4">
    <source>
        <dbReference type="Proteomes" id="UP000675781"/>
    </source>
</evidence>
<dbReference type="SUPFAM" id="SSF50118">
    <property type="entry name" value="Cell growth inhibitor/plasmid maintenance toxic component"/>
    <property type="match status" value="1"/>
</dbReference>